<dbReference type="InterPro" id="IPR038084">
    <property type="entry name" value="PduO/GlcC-like_sf"/>
</dbReference>
<dbReference type="AlphaFoldDB" id="A0A5R9LKM4"/>
<proteinExistence type="predicted"/>
<dbReference type="PANTHER" id="PTHR28255">
    <property type="match status" value="1"/>
</dbReference>
<dbReference type="PIRSF" id="PIRSF008757">
    <property type="entry name" value="UCP008757"/>
    <property type="match status" value="1"/>
</dbReference>
<dbReference type="RefSeq" id="WP_138360203.1">
    <property type="nucleotide sequence ID" value="NZ_JBCIVH010000005.1"/>
</dbReference>
<dbReference type="Gene3D" id="3.30.450.150">
    <property type="entry name" value="Haem-degrading domain"/>
    <property type="match status" value="1"/>
</dbReference>
<dbReference type="InterPro" id="IPR010371">
    <property type="entry name" value="YBR137W-like"/>
</dbReference>
<organism evidence="1 2">
    <name type="scientific">Klebsiella indica</name>
    <dbReference type="NCBI Taxonomy" id="2582917"/>
    <lineage>
        <taxon>Bacteria</taxon>
        <taxon>Pseudomonadati</taxon>
        <taxon>Pseudomonadota</taxon>
        <taxon>Gammaproteobacteria</taxon>
        <taxon>Enterobacterales</taxon>
        <taxon>Enterobacteriaceae</taxon>
        <taxon>Klebsiella/Raoultella group</taxon>
        <taxon>Klebsiella</taxon>
    </lineage>
</organism>
<sequence>MSEIPSIEVLEQQEQRLRLAHFDHRAAWFIGNLLYERANAEALPIAIEVYAWGQPLFLVALPGSSNENLEWIARKRHTVLRNAHASLLTGERYKAQGITMEDLPYLDPQIYTDSGGCFPLLTPGGAVFGAVTVSGLASHDDHALAVWAIEQYLASEK</sequence>
<evidence type="ECO:0000313" key="1">
    <source>
        <dbReference type="EMBL" id="TLV21442.1"/>
    </source>
</evidence>
<dbReference type="Pfam" id="PF03928">
    <property type="entry name" value="HbpS-like"/>
    <property type="match status" value="1"/>
</dbReference>
<evidence type="ECO:0000313" key="2">
    <source>
        <dbReference type="Proteomes" id="UP000307430"/>
    </source>
</evidence>
<reference evidence="1 2" key="1">
    <citation type="submission" date="2019-05" db="EMBL/GenBank/DDBJ databases">
        <title>Genome sequence of Klebsiella sp strain TOUT106.</title>
        <authorList>
            <person name="Rahi P."/>
            <person name="Chaudhari D."/>
        </authorList>
    </citation>
    <scope>NUCLEOTIDE SEQUENCE [LARGE SCALE GENOMIC DNA]</scope>
    <source>
        <strain evidence="1 2">TOUT106</strain>
    </source>
</reference>
<dbReference type="Proteomes" id="UP000307430">
    <property type="component" value="Unassembled WGS sequence"/>
</dbReference>
<accession>A0A5R9LKM4</accession>
<gene>
    <name evidence="1" type="ORF">FE839_07425</name>
</gene>
<protein>
    <submittedName>
        <fullName evidence="1">Heme-degrading domain-containing protein</fullName>
    </submittedName>
</protein>
<dbReference type="NCBIfam" id="NF002696">
    <property type="entry name" value="PRK02487.1-5"/>
    <property type="match status" value="1"/>
</dbReference>
<dbReference type="SUPFAM" id="SSF143744">
    <property type="entry name" value="GlcG-like"/>
    <property type="match status" value="1"/>
</dbReference>
<dbReference type="PANTHER" id="PTHR28255:SF1">
    <property type="entry name" value="UPF0303 PROTEIN YBR137W"/>
    <property type="match status" value="1"/>
</dbReference>
<name>A0A5R9LKM4_9ENTR</name>
<keyword evidence="2" id="KW-1185">Reference proteome</keyword>
<dbReference type="InterPro" id="IPR005624">
    <property type="entry name" value="PduO/GlcC-like"/>
</dbReference>
<dbReference type="EMBL" id="VCHQ01000008">
    <property type="protein sequence ID" value="TLV21442.1"/>
    <property type="molecule type" value="Genomic_DNA"/>
</dbReference>
<comment type="caution">
    <text evidence="1">The sequence shown here is derived from an EMBL/GenBank/DDBJ whole genome shotgun (WGS) entry which is preliminary data.</text>
</comment>